<name>A0AAW1XR63_RUBAR</name>
<dbReference type="InterPro" id="IPR044839">
    <property type="entry name" value="NDR1-like"/>
</dbReference>
<evidence type="ECO:0000313" key="4">
    <source>
        <dbReference type="EMBL" id="KAK9939054.1"/>
    </source>
</evidence>
<dbReference type="EMBL" id="JBEDUW010000003">
    <property type="protein sequence ID" value="KAK9939054.1"/>
    <property type="molecule type" value="Genomic_DNA"/>
</dbReference>
<keyword evidence="2" id="KW-0472">Membrane</keyword>
<sequence length="182" mass="20745">MLVFFVVVIVVLIIYLSGRPSYDNTRVTDALLTEFDLTNNNSTLNYDLAVEIALRNPSNIYRSHYNHINITAIYKNQAFGIMNYTSFSQGPNHETHLTPSFRGQYSLNLGAGDDLSKSGVSGADYYDIFIKLNLENESVKKFRPHWKFHRKLEYTCELKVPLISNGQSAGGNRFNTTRCTYI</sequence>
<comment type="subcellular location">
    <subcellularLocation>
        <location evidence="1">Membrane</location>
    </subcellularLocation>
</comment>
<comment type="caution">
    <text evidence="4">The sequence shown here is derived from an EMBL/GenBank/DDBJ whole genome shotgun (WGS) entry which is preliminary data.</text>
</comment>
<proteinExistence type="predicted"/>
<protein>
    <recommendedName>
        <fullName evidence="6">Late embryogenesis abundant protein LEA-2 subgroup domain-containing protein</fullName>
    </recommendedName>
</protein>
<keyword evidence="5" id="KW-1185">Reference proteome</keyword>
<evidence type="ECO:0000313" key="5">
    <source>
        <dbReference type="Proteomes" id="UP001457282"/>
    </source>
</evidence>
<evidence type="ECO:0000256" key="1">
    <source>
        <dbReference type="ARBA" id="ARBA00004370"/>
    </source>
</evidence>
<reference evidence="4 5" key="1">
    <citation type="journal article" date="2023" name="G3 (Bethesda)">
        <title>A chromosome-length genome assembly and annotation of blackberry (Rubus argutus, cv. 'Hillquist').</title>
        <authorList>
            <person name="Bruna T."/>
            <person name="Aryal R."/>
            <person name="Dudchenko O."/>
            <person name="Sargent D.J."/>
            <person name="Mead D."/>
            <person name="Buti M."/>
            <person name="Cavallini A."/>
            <person name="Hytonen T."/>
            <person name="Andres J."/>
            <person name="Pham M."/>
            <person name="Weisz D."/>
            <person name="Mascagni F."/>
            <person name="Usai G."/>
            <person name="Natali L."/>
            <person name="Bassil N."/>
            <person name="Fernandez G.E."/>
            <person name="Lomsadze A."/>
            <person name="Armour M."/>
            <person name="Olukolu B."/>
            <person name="Poorten T."/>
            <person name="Britton C."/>
            <person name="Davik J."/>
            <person name="Ashrafi H."/>
            <person name="Aiden E.L."/>
            <person name="Borodovsky M."/>
            <person name="Worthington M."/>
        </authorList>
    </citation>
    <scope>NUCLEOTIDE SEQUENCE [LARGE SCALE GENOMIC DNA]</scope>
    <source>
        <strain evidence="4">PI 553951</strain>
    </source>
</reference>
<dbReference type="PANTHER" id="PTHR31415:SF4">
    <property type="entry name" value="NDR1_HIN1-LIKE PROTEIN 3"/>
    <property type="match status" value="1"/>
</dbReference>
<accession>A0AAW1XR63</accession>
<dbReference type="GO" id="GO:0005886">
    <property type="term" value="C:plasma membrane"/>
    <property type="evidence" value="ECO:0007669"/>
    <property type="project" value="TreeGrafter"/>
</dbReference>
<dbReference type="AlphaFoldDB" id="A0AAW1XR63"/>
<gene>
    <name evidence="4" type="ORF">M0R45_015763</name>
</gene>
<organism evidence="4 5">
    <name type="scientific">Rubus argutus</name>
    <name type="common">Southern blackberry</name>
    <dbReference type="NCBI Taxonomy" id="59490"/>
    <lineage>
        <taxon>Eukaryota</taxon>
        <taxon>Viridiplantae</taxon>
        <taxon>Streptophyta</taxon>
        <taxon>Embryophyta</taxon>
        <taxon>Tracheophyta</taxon>
        <taxon>Spermatophyta</taxon>
        <taxon>Magnoliopsida</taxon>
        <taxon>eudicotyledons</taxon>
        <taxon>Gunneridae</taxon>
        <taxon>Pentapetalae</taxon>
        <taxon>rosids</taxon>
        <taxon>fabids</taxon>
        <taxon>Rosales</taxon>
        <taxon>Rosaceae</taxon>
        <taxon>Rosoideae</taxon>
        <taxon>Rosoideae incertae sedis</taxon>
        <taxon>Rubus</taxon>
    </lineage>
</organism>
<dbReference type="GO" id="GO:0098542">
    <property type="term" value="P:defense response to other organism"/>
    <property type="evidence" value="ECO:0007669"/>
    <property type="project" value="InterPro"/>
</dbReference>
<evidence type="ECO:0000256" key="3">
    <source>
        <dbReference type="SAM" id="SignalP"/>
    </source>
</evidence>
<feature type="signal peptide" evidence="3">
    <location>
        <begin position="1"/>
        <end position="18"/>
    </location>
</feature>
<evidence type="ECO:0000256" key="2">
    <source>
        <dbReference type="ARBA" id="ARBA00023136"/>
    </source>
</evidence>
<evidence type="ECO:0008006" key="6">
    <source>
        <dbReference type="Google" id="ProtNLM"/>
    </source>
</evidence>
<feature type="chain" id="PRO_5043374080" description="Late embryogenesis abundant protein LEA-2 subgroup domain-containing protein" evidence="3">
    <location>
        <begin position="19"/>
        <end position="182"/>
    </location>
</feature>
<dbReference type="GO" id="GO:0009506">
    <property type="term" value="C:plasmodesma"/>
    <property type="evidence" value="ECO:0007669"/>
    <property type="project" value="TreeGrafter"/>
</dbReference>
<keyword evidence="3" id="KW-0732">Signal</keyword>
<dbReference type="PANTHER" id="PTHR31415">
    <property type="entry name" value="OS05G0367900 PROTEIN"/>
    <property type="match status" value="1"/>
</dbReference>
<dbReference type="Proteomes" id="UP001457282">
    <property type="component" value="Unassembled WGS sequence"/>
</dbReference>